<dbReference type="InterPro" id="IPR013979">
    <property type="entry name" value="TIF_beta_prop-like"/>
</dbReference>
<dbReference type="GO" id="GO:0000049">
    <property type="term" value="F:tRNA binding"/>
    <property type="evidence" value="ECO:0007669"/>
    <property type="project" value="TreeGrafter"/>
</dbReference>
<feature type="domain" description="Translation initiation factor beta propellor-like" evidence="5">
    <location>
        <begin position="163"/>
        <end position="343"/>
    </location>
</feature>
<dbReference type="OMA" id="GYAVCHS"/>
<accession>S7XVQ6</accession>
<dbReference type="STRING" id="1358809.S7XVQ6"/>
<dbReference type="OrthoDB" id="2194683at2759"/>
<dbReference type="InterPro" id="IPR011387">
    <property type="entry name" value="TIF2A"/>
</dbReference>
<keyword evidence="2" id="KW-0853">WD repeat</keyword>
<keyword evidence="3" id="KW-0677">Repeat</keyword>
<dbReference type="Proteomes" id="UP000014978">
    <property type="component" value="Unassembled WGS sequence"/>
</dbReference>
<dbReference type="GO" id="GO:0003729">
    <property type="term" value="F:mRNA binding"/>
    <property type="evidence" value="ECO:0007669"/>
    <property type="project" value="TreeGrafter"/>
</dbReference>
<dbReference type="GO" id="GO:0043022">
    <property type="term" value="F:ribosome binding"/>
    <property type="evidence" value="ECO:0007669"/>
    <property type="project" value="TreeGrafter"/>
</dbReference>
<protein>
    <submittedName>
        <fullName evidence="6">Eukaryotic translation initiation factor eIF2A</fullName>
    </submittedName>
</protein>
<gene>
    <name evidence="6" type="ORF">SLOPH_349</name>
</gene>
<evidence type="ECO:0000256" key="2">
    <source>
        <dbReference type="ARBA" id="ARBA00022574"/>
    </source>
</evidence>
<dbReference type="GO" id="GO:0003743">
    <property type="term" value="F:translation initiation factor activity"/>
    <property type="evidence" value="ECO:0007669"/>
    <property type="project" value="UniProtKB-KW"/>
</dbReference>
<dbReference type="AlphaFoldDB" id="S7XVQ6"/>
<dbReference type="PANTHER" id="PTHR13227:SF0">
    <property type="entry name" value="EUKARYOTIC TRANSLATION INITIATION FACTOR 2A"/>
    <property type="match status" value="1"/>
</dbReference>
<dbReference type="HOGENOM" id="CLU_035147_0_0_1"/>
<dbReference type="InterPro" id="IPR036322">
    <property type="entry name" value="WD40_repeat_dom_sf"/>
</dbReference>
<dbReference type="InParanoid" id="S7XVQ6"/>
<keyword evidence="1 6" id="KW-0396">Initiation factor</keyword>
<proteinExistence type="predicted"/>
<dbReference type="SUPFAM" id="SSF50978">
    <property type="entry name" value="WD40 repeat-like"/>
    <property type="match status" value="1"/>
</dbReference>
<dbReference type="Pfam" id="PF08662">
    <property type="entry name" value="eIF2A"/>
    <property type="match status" value="1"/>
</dbReference>
<keyword evidence="4" id="KW-0648">Protein biosynthesis</keyword>
<sequence>MIEDTVVVLCESGIILGLFNDEKIIESDGYERYNNKLLIKNKNSIYFYDIVSGVKGETFQFNDIKIMKINGEDSAGILTYDKKLYLIRNNKIIKELQDVEQFIYSGKYLSTQYKGELTFYHENNNILTLKNVNEFYQFNDILITLQKKKTISIYKDKKMVFTKEFKNIEGLECKINNKENKIMLLLTTEYVDNNYFGTKELYLYFLDENKFRFLDYKIVNDYQFLDDKYVICYGHQPSKIVICQNRIKEEYPSGFRNRVYYNSNMKMVCFCGMDNLSGNIEIFDCTKRDTIFKTKMLGVSEIMWSPSGTYLCTAVTNILKVDNKIVIYDYYGRKIAEREFKNLERVDWVGNSTFKKLEEPKVKNLEQEEVYIPPNRRGRIEKKVKTHKPIKKQVKVENTEELKEKIQIIEILKKKIQNNEKLSLEEMNLVLKESDIKKKLDKK</sequence>
<evidence type="ECO:0000256" key="1">
    <source>
        <dbReference type="ARBA" id="ARBA00022540"/>
    </source>
</evidence>
<dbReference type="EMBL" id="ATCN01000054">
    <property type="protein sequence ID" value="EPR79978.1"/>
    <property type="molecule type" value="Genomic_DNA"/>
</dbReference>
<name>S7XVQ6_SPRLO</name>
<comment type="caution">
    <text evidence="6">The sequence shown here is derived from an EMBL/GenBank/DDBJ whole genome shotgun (WGS) entry which is preliminary data.</text>
</comment>
<evidence type="ECO:0000259" key="5">
    <source>
        <dbReference type="Pfam" id="PF08662"/>
    </source>
</evidence>
<organism evidence="6 7">
    <name type="scientific">Spraguea lophii (strain 42_110)</name>
    <name type="common">Microsporidian parasite</name>
    <dbReference type="NCBI Taxonomy" id="1358809"/>
    <lineage>
        <taxon>Eukaryota</taxon>
        <taxon>Fungi</taxon>
        <taxon>Fungi incertae sedis</taxon>
        <taxon>Microsporidia</taxon>
        <taxon>Spragueidae</taxon>
        <taxon>Spraguea</taxon>
    </lineage>
</organism>
<dbReference type="PANTHER" id="PTHR13227">
    <property type="entry name" value="EUKARYOTIC TRANSLATION INITIATION FACTOR 2A"/>
    <property type="match status" value="1"/>
</dbReference>
<dbReference type="GO" id="GO:0022627">
    <property type="term" value="C:cytosolic small ribosomal subunit"/>
    <property type="evidence" value="ECO:0007669"/>
    <property type="project" value="TreeGrafter"/>
</dbReference>
<evidence type="ECO:0000313" key="7">
    <source>
        <dbReference type="Proteomes" id="UP000014978"/>
    </source>
</evidence>
<evidence type="ECO:0000256" key="3">
    <source>
        <dbReference type="ARBA" id="ARBA00022737"/>
    </source>
</evidence>
<reference evidence="7" key="1">
    <citation type="journal article" date="2013" name="PLoS Genet.">
        <title>The genome of Spraguea lophii and the basis of host-microsporidian interactions.</title>
        <authorList>
            <person name="Campbell S.E."/>
            <person name="Williams T.A."/>
            <person name="Yousuf A."/>
            <person name="Soanes D.M."/>
            <person name="Paszkiewicz K.H."/>
            <person name="Williams B.A.P."/>
        </authorList>
    </citation>
    <scope>NUCLEOTIDE SEQUENCE [LARGE SCALE GENOMIC DNA]</scope>
    <source>
        <strain evidence="7">42_110</strain>
    </source>
</reference>
<dbReference type="VEuPathDB" id="MicrosporidiaDB:SLOPH_349"/>
<evidence type="ECO:0000313" key="6">
    <source>
        <dbReference type="EMBL" id="EPR79978.1"/>
    </source>
</evidence>
<keyword evidence="7" id="KW-1185">Reference proteome</keyword>
<evidence type="ECO:0000256" key="4">
    <source>
        <dbReference type="ARBA" id="ARBA00022917"/>
    </source>
</evidence>